<sequence>MFELILCSMLTVLPDYLYRRYAQGKRIGREINLYTVWYELRWGITACLVLTVSLITMIFYFHPSTKSVTAVFRTVTILPETVGRVEEVYVGPNQKVGAGAPLFRLDGSEQKAAIETARRRIAEVDAAMDVARTELAGVDGLIQEAQGAYQMAVDEYAMKSELLKTDAVARREVERLQTSIDSRKGAVDAALAKKKTLETQIAVLLPAQKASAEAAEKQAQVELDKTLVKAGVAGSVQQFTLRPGDIVNSMLRPAGILVPEEAGRVALIAGFGQIEAQVMKPGMIAEATCVGKPFTILPMVVTVVQDVIAAGQLRPTDQLVDVQQMGKPGTLTVFLEPLYGGELEGIPPGSSCIANAYTNNHEALADENIGMLKWLYLHVVDGVGLVHAMILRMQAVLLPVQTLVFSGH</sequence>
<protein>
    <submittedName>
        <fullName evidence="1">HlyD family secretion protein</fullName>
    </submittedName>
</protein>
<dbReference type="InterPro" id="IPR050393">
    <property type="entry name" value="MFP_Efflux_Pump"/>
</dbReference>
<name>A0ABS7H5Y5_9HYPH</name>
<evidence type="ECO:0000313" key="2">
    <source>
        <dbReference type="Proteomes" id="UP000757604"/>
    </source>
</evidence>
<gene>
    <name evidence="1" type="ORF">JNB71_04770</name>
</gene>
<organism evidence="1 2">
    <name type="scientific">Rhizobium herbae</name>
    <dbReference type="NCBI Taxonomy" id="508661"/>
    <lineage>
        <taxon>Bacteria</taxon>
        <taxon>Pseudomonadati</taxon>
        <taxon>Pseudomonadota</taxon>
        <taxon>Alphaproteobacteria</taxon>
        <taxon>Hyphomicrobiales</taxon>
        <taxon>Rhizobiaceae</taxon>
        <taxon>Rhizobium/Agrobacterium group</taxon>
        <taxon>Rhizobium</taxon>
    </lineage>
</organism>
<keyword evidence="2" id="KW-1185">Reference proteome</keyword>
<comment type="caution">
    <text evidence="1">The sequence shown here is derived from an EMBL/GenBank/DDBJ whole genome shotgun (WGS) entry which is preliminary data.</text>
</comment>
<dbReference type="Gene3D" id="2.40.50.100">
    <property type="match status" value="1"/>
</dbReference>
<proteinExistence type="predicted"/>
<dbReference type="EMBL" id="JAEUAO010000001">
    <property type="protein sequence ID" value="MBW9062622.1"/>
    <property type="molecule type" value="Genomic_DNA"/>
</dbReference>
<dbReference type="PANTHER" id="PTHR30367:SF12">
    <property type="entry name" value="P-HYDROXYBENZOIC ACID EFFLUX PUMP SUBUNIT AAEA"/>
    <property type="match status" value="1"/>
</dbReference>
<dbReference type="RefSeq" id="WP_220370663.1">
    <property type="nucleotide sequence ID" value="NZ_JAEUAO010000001.1"/>
</dbReference>
<evidence type="ECO:0000313" key="1">
    <source>
        <dbReference type="EMBL" id="MBW9062622.1"/>
    </source>
</evidence>
<dbReference type="PANTHER" id="PTHR30367">
    <property type="entry name" value="P-HYDROXYBENZOIC ACID EFFLUX PUMP SUBUNIT AAEA-RELATED"/>
    <property type="match status" value="1"/>
</dbReference>
<dbReference type="SUPFAM" id="SSF111369">
    <property type="entry name" value="HlyD-like secretion proteins"/>
    <property type="match status" value="1"/>
</dbReference>
<dbReference type="Proteomes" id="UP000757604">
    <property type="component" value="Unassembled WGS sequence"/>
</dbReference>
<reference evidence="1 2" key="1">
    <citation type="journal article" date="2021" name="MBio">
        <title>Poor Competitiveness of Bradyrhizobium in Pigeon Pea Root Colonization in Indian Soils.</title>
        <authorList>
            <person name="Chalasani D."/>
            <person name="Basu A."/>
            <person name="Pullabhotla S.V.S.R.N."/>
            <person name="Jorrin B."/>
            <person name="Neal A.L."/>
            <person name="Poole P.S."/>
            <person name="Podile A.R."/>
            <person name="Tkacz A."/>
        </authorList>
    </citation>
    <scope>NUCLEOTIDE SEQUENCE [LARGE SCALE GENOMIC DNA]</scope>
    <source>
        <strain evidence="1 2">HU44</strain>
    </source>
</reference>
<accession>A0ABS7H5Y5</accession>
<dbReference type="Gene3D" id="1.10.287.470">
    <property type="entry name" value="Helix hairpin bin"/>
    <property type="match status" value="1"/>
</dbReference>